<gene>
    <name evidence="6" type="ORF">CEJ02_22985</name>
</gene>
<evidence type="ECO:0000256" key="4">
    <source>
        <dbReference type="ARBA" id="ARBA00023163"/>
    </source>
</evidence>
<dbReference type="PANTHER" id="PTHR30146:SF109">
    <property type="entry name" value="HTH-TYPE TRANSCRIPTIONAL REGULATOR GALS"/>
    <property type="match status" value="1"/>
</dbReference>
<evidence type="ECO:0000256" key="3">
    <source>
        <dbReference type="ARBA" id="ARBA00023125"/>
    </source>
</evidence>
<dbReference type="InterPro" id="IPR046335">
    <property type="entry name" value="LacI/GalR-like_sensor"/>
</dbReference>
<keyword evidence="4" id="KW-0804">Transcription</keyword>
<reference evidence="6" key="1">
    <citation type="submission" date="2018-07" db="EMBL/GenBank/DDBJ databases">
        <authorList>
            <consortium name="GenomeTrakr network: Whole genome sequencing for foodborne pathogen traceback"/>
        </authorList>
    </citation>
    <scope>NUCLEOTIDE SEQUENCE</scope>
    <source>
        <strain evidence="6">CFSAN065048</strain>
    </source>
</reference>
<dbReference type="GO" id="GO:0000976">
    <property type="term" value="F:transcription cis-regulatory region binding"/>
    <property type="evidence" value="ECO:0007669"/>
    <property type="project" value="TreeGrafter"/>
</dbReference>
<dbReference type="PROSITE" id="PS50932">
    <property type="entry name" value="HTH_LACI_2"/>
    <property type="match status" value="1"/>
</dbReference>
<dbReference type="SMART" id="SM00354">
    <property type="entry name" value="HTH_LACI"/>
    <property type="match status" value="1"/>
</dbReference>
<evidence type="ECO:0000256" key="2">
    <source>
        <dbReference type="ARBA" id="ARBA00023015"/>
    </source>
</evidence>
<evidence type="ECO:0000313" key="6">
    <source>
        <dbReference type="EMBL" id="EBS9878485.1"/>
    </source>
</evidence>
<dbReference type="Gene3D" id="3.40.50.2300">
    <property type="match status" value="2"/>
</dbReference>
<dbReference type="RefSeq" id="WP_024135546.1">
    <property type="nucleotide sequence ID" value="NZ_MYMK01000081.1"/>
</dbReference>
<dbReference type="AlphaFoldDB" id="A0A5V1AG23"/>
<dbReference type="Pfam" id="PF00356">
    <property type="entry name" value="LacI"/>
    <property type="match status" value="1"/>
</dbReference>
<dbReference type="InterPro" id="IPR010982">
    <property type="entry name" value="Lambda_DNA-bd_dom_sf"/>
</dbReference>
<evidence type="ECO:0000256" key="1">
    <source>
        <dbReference type="ARBA" id="ARBA00022491"/>
    </source>
</evidence>
<dbReference type="GO" id="GO:0003700">
    <property type="term" value="F:DNA-binding transcription factor activity"/>
    <property type="evidence" value="ECO:0007669"/>
    <property type="project" value="TreeGrafter"/>
</dbReference>
<name>A0A5V1AG23_SALER</name>
<feature type="domain" description="HTH lacI-type" evidence="5">
    <location>
        <begin position="2"/>
        <end position="57"/>
    </location>
</feature>
<keyword evidence="1" id="KW-0678">Repressor</keyword>
<dbReference type="SUPFAM" id="SSF47413">
    <property type="entry name" value="lambda repressor-like DNA-binding domains"/>
    <property type="match status" value="1"/>
</dbReference>
<protein>
    <submittedName>
        <fullName evidence="6">Substrate-binding domain-containing protein</fullName>
    </submittedName>
</protein>
<proteinExistence type="predicted"/>
<comment type="caution">
    <text evidence="6">The sequence shown here is derived from an EMBL/GenBank/DDBJ whole genome shotgun (WGS) entry which is preliminary data.</text>
</comment>
<evidence type="ECO:0000259" key="5">
    <source>
        <dbReference type="PROSITE" id="PS50932"/>
    </source>
</evidence>
<dbReference type="SUPFAM" id="SSF53822">
    <property type="entry name" value="Periplasmic binding protein-like I"/>
    <property type="match status" value="1"/>
</dbReference>
<dbReference type="PROSITE" id="PS00356">
    <property type="entry name" value="HTH_LACI_1"/>
    <property type="match status" value="1"/>
</dbReference>
<organism evidence="6">
    <name type="scientific">Salmonella enterica</name>
    <name type="common">Salmonella choleraesuis</name>
    <dbReference type="NCBI Taxonomy" id="28901"/>
    <lineage>
        <taxon>Bacteria</taxon>
        <taxon>Pseudomonadati</taxon>
        <taxon>Pseudomonadota</taxon>
        <taxon>Gammaproteobacteria</taxon>
        <taxon>Enterobacterales</taxon>
        <taxon>Enterobacteriaceae</taxon>
        <taxon>Salmonella</taxon>
    </lineage>
</organism>
<dbReference type="InterPro" id="IPR000843">
    <property type="entry name" value="HTH_LacI"/>
</dbReference>
<dbReference type="Pfam" id="PF13377">
    <property type="entry name" value="Peripla_BP_3"/>
    <property type="match status" value="1"/>
</dbReference>
<keyword evidence="3" id="KW-0238">DNA-binding</keyword>
<dbReference type="PANTHER" id="PTHR30146">
    <property type="entry name" value="LACI-RELATED TRANSCRIPTIONAL REPRESSOR"/>
    <property type="match status" value="1"/>
</dbReference>
<sequence>MANIRDVASYAGVSVSSVSNVLNGRTNQMRNSTRIRIQQAMDALNYCPNRIAQQLKTGVVHMFGLLVPSIVNPSFSALACEIDLAARQHSYRVLLGNTYRKENEESAFIEDMFAHGVRGIIVAASDIRKTHFVKAAEQGMAIINYDNRLVYNIFSETNFFDSISMDNVEAGRLAASHLIERGCRNIVFVTEASLTMSRSHKMDGFRTVLRNHNLTELNSIVEGKAQGGYGDTEMSELGYALTERILNISPRPDGVVAINDALGIGLLAGFRDAGIDIPGEVSVIGIDNIPLSALTWPAMSSVNPPLNKMASLMIERLLQRIEDPTLPPKEFLFPPSLICRHSVRGGE</sequence>
<dbReference type="EMBL" id="AAGXGX010000033">
    <property type="protein sequence ID" value="EBS9878485.1"/>
    <property type="molecule type" value="Genomic_DNA"/>
</dbReference>
<accession>A0A5V1AG23</accession>
<dbReference type="Gene3D" id="1.10.260.40">
    <property type="entry name" value="lambda repressor-like DNA-binding domains"/>
    <property type="match status" value="1"/>
</dbReference>
<keyword evidence="2" id="KW-0805">Transcription regulation</keyword>
<dbReference type="InterPro" id="IPR028082">
    <property type="entry name" value="Peripla_BP_I"/>
</dbReference>